<dbReference type="Proteomes" id="UP000183649">
    <property type="component" value="Unassembled WGS sequence"/>
</dbReference>
<keyword evidence="9" id="KW-1185">Reference proteome</keyword>
<gene>
    <name evidence="8" type="ORF">Ga0061069_108158</name>
</gene>
<evidence type="ECO:0000313" key="8">
    <source>
        <dbReference type="EMBL" id="CUA99058.1"/>
    </source>
</evidence>
<keyword evidence="3 6" id="KW-1133">Transmembrane helix</keyword>
<dbReference type="RefSeq" id="WP_055451236.1">
    <property type="nucleotide sequence ID" value="NZ_CYHF01000008.1"/>
</dbReference>
<feature type="transmembrane region" description="Helical" evidence="6">
    <location>
        <begin position="420"/>
        <end position="439"/>
    </location>
</feature>
<feature type="transmembrane region" description="Helical" evidence="6">
    <location>
        <begin position="41"/>
        <end position="61"/>
    </location>
</feature>
<dbReference type="GO" id="GO:0016020">
    <property type="term" value="C:membrane"/>
    <property type="evidence" value="ECO:0007669"/>
    <property type="project" value="UniProtKB-SubCell"/>
</dbReference>
<feature type="transmembrane region" description="Helical" evidence="6">
    <location>
        <begin position="68"/>
        <end position="85"/>
    </location>
</feature>
<feature type="transmembrane region" description="Helical" evidence="6">
    <location>
        <begin position="451"/>
        <end position="469"/>
    </location>
</feature>
<evidence type="ECO:0000259" key="7">
    <source>
        <dbReference type="Pfam" id="PF04932"/>
    </source>
</evidence>
<evidence type="ECO:0000256" key="4">
    <source>
        <dbReference type="ARBA" id="ARBA00023136"/>
    </source>
</evidence>
<keyword evidence="2 6" id="KW-0812">Transmembrane</keyword>
<dbReference type="Pfam" id="PF04932">
    <property type="entry name" value="Wzy_C"/>
    <property type="match status" value="1"/>
</dbReference>
<evidence type="ECO:0000313" key="9">
    <source>
        <dbReference type="Proteomes" id="UP000183649"/>
    </source>
</evidence>
<feature type="domain" description="O-antigen ligase-related" evidence="7">
    <location>
        <begin position="280"/>
        <end position="426"/>
    </location>
</feature>
<feature type="transmembrane region" description="Helical" evidence="6">
    <location>
        <begin position="280"/>
        <end position="299"/>
    </location>
</feature>
<comment type="subcellular location">
    <subcellularLocation>
        <location evidence="1">Membrane</location>
        <topology evidence="1">Multi-pass membrane protein</topology>
    </subcellularLocation>
</comment>
<feature type="transmembrane region" description="Helical" evidence="6">
    <location>
        <begin position="476"/>
        <end position="493"/>
    </location>
</feature>
<evidence type="ECO:0000256" key="6">
    <source>
        <dbReference type="SAM" id="Phobius"/>
    </source>
</evidence>
<name>A0A0K6I7L1_9BURK</name>
<feature type="transmembrane region" description="Helical" evidence="6">
    <location>
        <begin position="314"/>
        <end position="333"/>
    </location>
</feature>
<dbReference type="InterPro" id="IPR007016">
    <property type="entry name" value="O-antigen_ligase-rel_domated"/>
</dbReference>
<dbReference type="OrthoDB" id="9148302at2"/>
<feature type="transmembrane region" description="Helical" evidence="6">
    <location>
        <begin position="173"/>
        <end position="194"/>
    </location>
</feature>
<dbReference type="PANTHER" id="PTHR37422">
    <property type="entry name" value="TEICHURONIC ACID BIOSYNTHESIS PROTEIN TUAE"/>
    <property type="match status" value="1"/>
</dbReference>
<dbReference type="PANTHER" id="PTHR37422:SF13">
    <property type="entry name" value="LIPOPOLYSACCHARIDE BIOSYNTHESIS PROTEIN PA4999-RELATED"/>
    <property type="match status" value="1"/>
</dbReference>
<dbReference type="GO" id="GO:0016874">
    <property type="term" value="F:ligase activity"/>
    <property type="evidence" value="ECO:0007669"/>
    <property type="project" value="UniProtKB-KW"/>
</dbReference>
<sequence>MSVTTPHPRQKPGVVSNRRVPTTPPPVSDATESADWAGKELYSTLRLLAVPALFVLSIVVFKLHPGKIGLYGFALIFGILLLVQLRKGPEPLLALVAIYYPLSKLYPFLVAPGVNGTNLLELFLIAFWMIHSFKNRRKLFNPYPFTRLVGLWFLFSVISVFTAILHIGLHNFIWNYLLSVRGFFDQFIIFFLLVNLIQDKNMARRFIVYMMFSATVVFLYGIQEWWFSRGASSIEKSRLLGPIGQPNEFAAQTIYALAPILAYGAYYFPKWKSWRMAPILLIGLRVLLAAFSRGAYLAFAMELFTLSFVKSKKFFVLVLLVIGSIYFFIPSLVPNSMKARVDQTYQDRAPGSTIDKSADSRFLLWDAAIEMTKESPIFGKGFDQFHSLVPSYVPGFYDGSTGGATDNQNMFLYAASTMGLPSLITLLLILGALALRGWGLYRTGTVDIDRIIGLGGITLVAGLVGVNMFGTHVIDTAVDIYLWIYIAAIAHLIRPNNAALSPYKTHAKPR</sequence>
<proteinExistence type="predicted"/>
<dbReference type="STRING" id="339866.GCA_001418255_02386"/>
<feature type="transmembrane region" description="Helical" evidence="6">
    <location>
        <begin position="249"/>
        <end position="268"/>
    </location>
</feature>
<feature type="transmembrane region" description="Helical" evidence="6">
    <location>
        <begin position="206"/>
        <end position="223"/>
    </location>
</feature>
<evidence type="ECO:0000256" key="2">
    <source>
        <dbReference type="ARBA" id="ARBA00022692"/>
    </source>
</evidence>
<feature type="transmembrane region" description="Helical" evidence="6">
    <location>
        <begin position="105"/>
        <end position="128"/>
    </location>
</feature>
<evidence type="ECO:0000256" key="5">
    <source>
        <dbReference type="SAM" id="MobiDB-lite"/>
    </source>
</evidence>
<accession>A0A0K6I7L1</accession>
<evidence type="ECO:0000256" key="1">
    <source>
        <dbReference type="ARBA" id="ARBA00004141"/>
    </source>
</evidence>
<dbReference type="EMBL" id="CYHF01000008">
    <property type="protein sequence ID" value="CUA99058.1"/>
    <property type="molecule type" value="Genomic_DNA"/>
</dbReference>
<feature type="transmembrane region" description="Helical" evidence="6">
    <location>
        <begin position="148"/>
        <end position="167"/>
    </location>
</feature>
<dbReference type="InterPro" id="IPR051533">
    <property type="entry name" value="WaaL-like"/>
</dbReference>
<evidence type="ECO:0000256" key="3">
    <source>
        <dbReference type="ARBA" id="ARBA00022989"/>
    </source>
</evidence>
<reference evidence="9" key="1">
    <citation type="submission" date="2015-08" db="EMBL/GenBank/DDBJ databases">
        <authorList>
            <person name="Varghese N."/>
        </authorList>
    </citation>
    <scope>NUCLEOTIDE SEQUENCE [LARGE SCALE GENOMIC DNA]</scope>
    <source>
        <strain evidence="9">DSM 18181</strain>
    </source>
</reference>
<feature type="region of interest" description="Disordered" evidence="5">
    <location>
        <begin position="1"/>
        <end position="32"/>
    </location>
</feature>
<dbReference type="AlphaFoldDB" id="A0A0K6I7L1"/>
<protein>
    <submittedName>
        <fullName evidence="8">O-antigen ligase</fullName>
    </submittedName>
</protein>
<keyword evidence="4 6" id="KW-0472">Membrane</keyword>
<organism evidence="8 9">
    <name type="scientific">Thiomonas bhubaneswarensis</name>
    <dbReference type="NCBI Taxonomy" id="339866"/>
    <lineage>
        <taxon>Bacteria</taxon>
        <taxon>Pseudomonadati</taxon>
        <taxon>Pseudomonadota</taxon>
        <taxon>Betaproteobacteria</taxon>
        <taxon>Burkholderiales</taxon>
        <taxon>Thiomonas</taxon>
    </lineage>
</organism>
<keyword evidence="8" id="KW-0436">Ligase</keyword>